<evidence type="ECO:0000313" key="1">
    <source>
        <dbReference type="EMBL" id="GKT04761.1"/>
    </source>
</evidence>
<proteinExistence type="predicted"/>
<keyword evidence="2" id="KW-1185">Reference proteome</keyword>
<dbReference type="SUPFAM" id="SSF49785">
    <property type="entry name" value="Galactose-binding domain-like"/>
    <property type="match status" value="1"/>
</dbReference>
<accession>A0ABQ5JK92</accession>
<sequence>MALDPASLKDAVTLMLKKWPSWTTLEGRPTDLVNQKDLADAIQAAVTIKGADGKTSYTHIAYANSADGKDGFYVGGGTNLYTDTKNFDNLASWWGSSSWTKTTDTYNGLAVMQTTRDWSGLSQYIQVKKGDILTYSVYAKNTSGTGTSTIYWQLNGNPEGSYSTASSNPANKTVTITDSWQRVSATIVATSDGYLRPRIERSNENTNTIQIAGIKLEKGSVATSWSPAPAEAHPIYMGTYTDFTQADSLDPTAYQWSLIADKPDIPRLTSPDGSTWAPTIDNAGNVTWKKVSDG</sequence>
<dbReference type="Gene3D" id="2.60.120.260">
    <property type="entry name" value="Galactose-binding domain-like"/>
    <property type="match status" value="1"/>
</dbReference>
<organism evidence="1 2">
    <name type="scientific">Furfurilactobacillus curtus</name>
    <dbReference type="NCBI Taxonomy" id="1746200"/>
    <lineage>
        <taxon>Bacteria</taxon>
        <taxon>Bacillati</taxon>
        <taxon>Bacillota</taxon>
        <taxon>Bacilli</taxon>
        <taxon>Lactobacillales</taxon>
        <taxon>Lactobacillaceae</taxon>
        <taxon>Furfurilactobacillus</taxon>
    </lineage>
</organism>
<evidence type="ECO:0000313" key="2">
    <source>
        <dbReference type="Proteomes" id="UP001628078"/>
    </source>
</evidence>
<name>A0ABQ5JK92_9LACO</name>
<gene>
    <name evidence="1" type="ORF">JCM31185_00500</name>
</gene>
<protein>
    <submittedName>
        <fullName evidence="1">Uncharacterized protein</fullName>
    </submittedName>
</protein>
<dbReference type="Proteomes" id="UP001628078">
    <property type="component" value="Unassembled WGS sequence"/>
</dbReference>
<dbReference type="EMBL" id="BQXO01000001">
    <property type="protein sequence ID" value="GKT04761.1"/>
    <property type="molecule type" value="Genomic_DNA"/>
</dbReference>
<comment type="caution">
    <text evidence="1">The sequence shown here is derived from an EMBL/GenBank/DDBJ whole genome shotgun (WGS) entry which is preliminary data.</text>
</comment>
<dbReference type="RefSeq" id="WP_407881962.1">
    <property type="nucleotide sequence ID" value="NZ_BQXO01000001.1"/>
</dbReference>
<dbReference type="InterPro" id="IPR008979">
    <property type="entry name" value="Galactose-bd-like_sf"/>
</dbReference>
<reference evidence="1 2" key="1">
    <citation type="submission" date="2022-03" db="EMBL/GenBank/DDBJ databases">
        <title>Draft genome sequence of Furfurilactobacillus curtus JCM 31185.</title>
        <authorList>
            <person name="Suzuki S."/>
            <person name="Endo A."/>
            <person name="Kajikawa A."/>
        </authorList>
    </citation>
    <scope>NUCLEOTIDE SEQUENCE [LARGE SCALE GENOMIC DNA]</scope>
    <source>
        <strain evidence="1 2">JCM 31185</strain>
    </source>
</reference>